<dbReference type="Gene3D" id="1.10.1300.10">
    <property type="entry name" value="3'5'-cyclic nucleotide phosphodiesterase, catalytic domain"/>
    <property type="match status" value="1"/>
</dbReference>
<proteinExistence type="predicted"/>
<dbReference type="PANTHER" id="PTHR11347">
    <property type="entry name" value="CYCLIC NUCLEOTIDE PHOSPHODIESTERASE"/>
    <property type="match status" value="1"/>
</dbReference>
<dbReference type="GO" id="GO:0004114">
    <property type="term" value="F:3',5'-cyclic-nucleotide phosphodiesterase activity"/>
    <property type="evidence" value="ECO:0007669"/>
    <property type="project" value="InterPro"/>
</dbReference>
<protein>
    <recommendedName>
        <fullName evidence="4">PDEase domain-containing protein</fullName>
    </recommendedName>
</protein>
<organism evidence="5">
    <name type="scientific">Octopus bimaculoides</name>
    <name type="common">California two-spotted octopus</name>
    <dbReference type="NCBI Taxonomy" id="37653"/>
    <lineage>
        <taxon>Eukaryota</taxon>
        <taxon>Metazoa</taxon>
        <taxon>Spiralia</taxon>
        <taxon>Lophotrochozoa</taxon>
        <taxon>Mollusca</taxon>
        <taxon>Cephalopoda</taxon>
        <taxon>Coleoidea</taxon>
        <taxon>Octopodiformes</taxon>
        <taxon>Octopoda</taxon>
        <taxon>Incirrata</taxon>
        <taxon>Octopodidae</taxon>
        <taxon>Octopus</taxon>
    </lineage>
</organism>
<evidence type="ECO:0000313" key="5">
    <source>
        <dbReference type="EMBL" id="KOF63240.1"/>
    </source>
</evidence>
<dbReference type="SUPFAM" id="SSF109604">
    <property type="entry name" value="HD-domain/PDEase-like"/>
    <property type="match status" value="1"/>
</dbReference>
<evidence type="ECO:0000256" key="3">
    <source>
        <dbReference type="SAM" id="MobiDB-lite"/>
    </source>
</evidence>
<dbReference type="InterPro" id="IPR002073">
    <property type="entry name" value="PDEase_catalytic_dom"/>
</dbReference>
<dbReference type="AlphaFoldDB" id="A0A0L8FHU1"/>
<gene>
    <name evidence="5" type="ORF">OCBIM_22019805mg</name>
</gene>
<dbReference type="STRING" id="37653.A0A0L8FHU1"/>
<dbReference type="GO" id="GO:0046872">
    <property type="term" value="F:metal ion binding"/>
    <property type="evidence" value="ECO:0007669"/>
    <property type="project" value="UniProtKB-KW"/>
</dbReference>
<evidence type="ECO:0000256" key="2">
    <source>
        <dbReference type="ARBA" id="ARBA00022801"/>
    </source>
</evidence>
<name>A0A0L8FHU1_OCTBM</name>
<keyword evidence="2" id="KW-0378">Hydrolase</keyword>
<reference evidence="5" key="1">
    <citation type="submission" date="2015-07" db="EMBL/GenBank/DDBJ databases">
        <title>MeaNS - Measles Nucleotide Surveillance Program.</title>
        <authorList>
            <person name="Tran T."/>
            <person name="Druce J."/>
        </authorList>
    </citation>
    <scope>NUCLEOTIDE SEQUENCE</scope>
    <source>
        <strain evidence="5">UCB-OBI-ISO-001</strain>
        <tissue evidence="5">Gonad</tissue>
    </source>
</reference>
<evidence type="ECO:0000259" key="4">
    <source>
        <dbReference type="PROSITE" id="PS51845"/>
    </source>
</evidence>
<dbReference type="InterPro" id="IPR036971">
    <property type="entry name" value="PDEase_catalytic_dom_sf"/>
</dbReference>
<dbReference type="GO" id="GO:0007165">
    <property type="term" value="P:signal transduction"/>
    <property type="evidence" value="ECO:0007669"/>
    <property type="project" value="InterPro"/>
</dbReference>
<keyword evidence="1" id="KW-0479">Metal-binding</keyword>
<dbReference type="Pfam" id="PF00233">
    <property type="entry name" value="PDEase_I"/>
    <property type="match status" value="1"/>
</dbReference>
<feature type="compositionally biased region" description="Basic and acidic residues" evidence="3">
    <location>
        <begin position="7"/>
        <end position="21"/>
    </location>
</feature>
<dbReference type="EMBL" id="KQ431321">
    <property type="protein sequence ID" value="KOF63240.1"/>
    <property type="molecule type" value="Genomic_DNA"/>
</dbReference>
<feature type="region of interest" description="Disordered" evidence="3">
    <location>
        <begin position="1"/>
        <end position="21"/>
    </location>
</feature>
<feature type="domain" description="PDEase" evidence="4">
    <location>
        <begin position="1"/>
        <end position="52"/>
    </location>
</feature>
<evidence type="ECO:0000256" key="1">
    <source>
        <dbReference type="ARBA" id="ARBA00022723"/>
    </source>
</evidence>
<accession>A0A0L8FHU1</accession>
<dbReference type="PROSITE" id="PS51845">
    <property type="entry name" value="PDEASE_I_2"/>
    <property type="match status" value="1"/>
</dbReference>
<sequence>MSEFFDQGDKERKELKIEPMAHMDRGNEEELPKLQLGWIDSICLPLYQVIIL</sequence>